<feature type="domain" description="Cadherin Y-type LIR-motif" evidence="4">
    <location>
        <begin position="32"/>
        <end position="79"/>
    </location>
</feature>
<dbReference type="AlphaFoldDB" id="A0A2U9CGT5"/>
<keyword evidence="2" id="KW-1133">Transmembrane helix</keyword>
<keyword evidence="1" id="KW-0812">Transmembrane</keyword>
<evidence type="ECO:0000313" key="5">
    <source>
        <dbReference type="EMBL" id="AWP15834.1"/>
    </source>
</evidence>
<organism evidence="5 6">
    <name type="scientific">Scophthalmus maximus</name>
    <name type="common">Turbot</name>
    <name type="synonym">Psetta maxima</name>
    <dbReference type="NCBI Taxonomy" id="52904"/>
    <lineage>
        <taxon>Eukaryota</taxon>
        <taxon>Metazoa</taxon>
        <taxon>Chordata</taxon>
        <taxon>Craniata</taxon>
        <taxon>Vertebrata</taxon>
        <taxon>Euteleostomi</taxon>
        <taxon>Actinopterygii</taxon>
        <taxon>Neopterygii</taxon>
        <taxon>Teleostei</taxon>
        <taxon>Neoteleostei</taxon>
        <taxon>Acanthomorphata</taxon>
        <taxon>Carangaria</taxon>
        <taxon>Pleuronectiformes</taxon>
        <taxon>Pleuronectoidei</taxon>
        <taxon>Scophthalmidae</taxon>
        <taxon>Scophthalmus</taxon>
    </lineage>
</organism>
<dbReference type="FunFam" id="4.10.900.10:FF:000007">
    <property type="entry name" value="Cadherin 22"/>
    <property type="match status" value="1"/>
</dbReference>
<evidence type="ECO:0000313" key="6">
    <source>
        <dbReference type="Proteomes" id="UP000246464"/>
    </source>
</evidence>
<accession>A0A2U9CGT5</accession>
<dbReference type="GO" id="GO:0002009">
    <property type="term" value="P:morphogenesis of an epithelium"/>
    <property type="evidence" value="ECO:0007669"/>
    <property type="project" value="UniProtKB-ARBA"/>
</dbReference>
<dbReference type="Pfam" id="PF01049">
    <property type="entry name" value="CADH_Y-type_LIR"/>
    <property type="match status" value="1"/>
</dbReference>
<dbReference type="GO" id="GO:0005509">
    <property type="term" value="F:calcium ion binding"/>
    <property type="evidence" value="ECO:0007669"/>
    <property type="project" value="InterPro"/>
</dbReference>
<evidence type="ECO:0000256" key="3">
    <source>
        <dbReference type="RuleBase" id="RU004357"/>
    </source>
</evidence>
<reference evidence="5 6" key="1">
    <citation type="submission" date="2017-12" db="EMBL/GenBank/DDBJ databases">
        <title>Integrating genomic resources of turbot (Scophthalmus maximus) in depth evaluation of genetic and physical mapping variation across individuals.</title>
        <authorList>
            <person name="Martinez P."/>
        </authorList>
    </citation>
    <scope>NUCLEOTIDE SEQUENCE [LARGE SCALE GENOMIC DNA]</scope>
</reference>
<dbReference type="GO" id="GO:0007156">
    <property type="term" value="P:homophilic cell adhesion via plasma membrane adhesion molecules"/>
    <property type="evidence" value="ECO:0007669"/>
    <property type="project" value="InterPro"/>
</dbReference>
<keyword evidence="6" id="KW-1185">Reference proteome</keyword>
<sequence length="107" mass="11839">MEASEAGSYAARPGSRSRVDFKSYVARIIWEADNDGEALPPDAYHVWCVEGEGSSAGSLSSLGLSRWGPKFGALSEMYDRPRLGLSYQDAMIYIQRSHSHDPLPQHH</sequence>
<comment type="function">
    <text evidence="3">Cadherins are calcium-dependent cell adhesion proteins.</text>
</comment>
<dbReference type="InterPro" id="IPR027397">
    <property type="entry name" value="Catenin-bd_sf"/>
</dbReference>
<dbReference type="Proteomes" id="UP000246464">
    <property type="component" value="Chromosome 16"/>
</dbReference>
<keyword evidence="2" id="KW-0472">Membrane</keyword>
<gene>
    <name evidence="5" type="ORF">SMAX5B_005275</name>
</gene>
<proteinExistence type="predicted"/>
<name>A0A2U9CGT5_SCOMX</name>
<dbReference type="EMBL" id="CP026258">
    <property type="protein sequence ID" value="AWP15834.1"/>
    <property type="molecule type" value="Genomic_DNA"/>
</dbReference>
<protein>
    <submittedName>
        <fullName evidence="5">Putative neural-cadherin-like</fullName>
    </submittedName>
</protein>
<dbReference type="InterPro" id="IPR000233">
    <property type="entry name" value="Cadherin_Y-type_LIR"/>
</dbReference>
<dbReference type="Gene3D" id="4.10.900.10">
    <property type="entry name" value="TCF3-CBD (Catenin binding domain)"/>
    <property type="match status" value="1"/>
</dbReference>
<evidence type="ECO:0000256" key="2">
    <source>
        <dbReference type="ARBA" id="ARBA00022989"/>
    </source>
</evidence>
<evidence type="ECO:0000259" key="4">
    <source>
        <dbReference type="Pfam" id="PF01049"/>
    </source>
</evidence>
<evidence type="ECO:0000256" key="1">
    <source>
        <dbReference type="ARBA" id="ARBA00022692"/>
    </source>
</evidence>